<evidence type="ECO:0000313" key="2">
    <source>
        <dbReference type="Proteomes" id="UP000886744"/>
    </source>
</evidence>
<evidence type="ECO:0000313" key="1">
    <source>
        <dbReference type="EMBL" id="HIR62710.1"/>
    </source>
</evidence>
<sequence>MQTTSKVLMVKPARFAFNPQTGGNNAFSRPGRESSAQENALREFTSYVALLRANKIDVVIAEDTPHPHTPDSIFPNNWFSTHEDGTLVLYPMSAPNRRNERKPEVLEVIRKNFEVRRLIDLTWWENDNLFLEGTGSMVLDRDNKIVYACKSYRTSEQVLADFCKQISYTPIFFEAYDRNGVAVYHTNVLMSLGTAYCIICTESIRPEDRERVLASITGSGRKILEISFDQLESFAGNMLELSRPSGRPVLVMSATARKSLTTEQSRELSAHYKLLSPQLDYIETHGGGSARCMLAEIF</sequence>
<dbReference type="SUPFAM" id="SSF55909">
    <property type="entry name" value="Pentein"/>
    <property type="match status" value="1"/>
</dbReference>
<protein>
    <submittedName>
        <fullName evidence="1">Amidinotransferase</fullName>
    </submittedName>
</protein>
<comment type="caution">
    <text evidence="1">The sequence shown here is derived from an EMBL/GenBank/DDBJ whole genome shotgun (WGS) entry which is preliminary data.</text>
</comment>
<proteinExistence type="predicted"/>
<organism evidence="1 2">
    <name type="scientific">Candidatus Coprenecus avistercoris</name>
    <dbReference type="NCBI Taxonomy" id="2840730"/>
    <lineage>
        <taxon>Bacteria</taxon>
        <taxon>Pseudomonadati</taxon>
        <taxon>Bacteroidota</taxon>
        <taxon>Bacteroidia</taxon>
        <taxon>Bacteroidales</taxon>
        <taxon>Rikenellaceae</taxon>
        <taxon>Rikenellaceae incertae sedis</taxon>
        <taxon>Candidatus Coprenecus</taxon>
    </lineage>
</organism>
<accession>A0A9D1J6J4</accession>
<name>A0A9D1J6J4_9BACT</name>
<dbReference type="PANTHER" id="PTHR43224:SF1">
    <property type="entry name" value="AMIDINOTRANSFERASE"/>
    <property type="match status" value="1"/>
</dbReference>
<dbReference type="Gene3D" id="3.75.10.10">
    <property type="entry name" value="L-arginine/glycine Amidinotransferase, Chain A"/>
    <property type="match status" value="1"/>
</dbReference>
<dbReference type="Proteomes" id="UP000886744">
    <property type="component" value="Unassembled WGS sequence"/>
</dbReference>
<gene>
    <name evidence="1" type="ORF">IAC94_04210</name>
</gene>
<dbReference type="AlphaFoldDB" id="A0A9D1J6J4"/>
<dbReference type="EMBL" id="DVHI01000055">
    <property type="protein sequence ID" value="HIR62710.1"/>
    <property type="molecule type" value="Genomic_DNA"/>
</dbReference>
<dbReference type="PIRSF" id="PIRSF028188">
    <property type="entry name" value="Amdntrnsf_FN0238"/>
    <property type="match status" value="1"/>
</dbReference>
<reference evidence="1" key="2">
    <citation type="journal article" date="2021" name="PeerJ">
        <title>Extensive microbial diversity within the chicken gut microbiome revealed by metagenomics and culture.</title>
        <authorList>
            <person name="Gilroy R."/>
            <person name="Ravi A."/>
            <person name="Getino M."/>
            <person name="Pursley I."/>
            <person name="Horton D.L."/>
            <person name="Alikhan N.F."/>
            <person name="Baker D."/>
            <person name="Gharbi K."/>
            <person name="Hall N."/>
            <person name="Watson M."/>
            <person name="Adriaenssens E.M."/>
            <person name="Foster-Nyarko E."/>
            <person name="Jarju S."/>
            <person name="Secka A."/>
            <person name="Antonio M."/>
            <person name="Oren A."/>
            <person name="Chaudhuri R.R."/>
            <person name="La Ragione R."/>
            <person name="Hildebrand F."/>
            <person name="Pallen M.J."/>
        </authorList>
    </citation>
    <scope>NUCLEOTIDE SEQUENCE</scope>
    <source>
        <strain evidence="1">ChiHjej13B12-12457</strain>
    </source>
</reference>
<dbReference type="NCBIfam" id="NF046062">
    <property type="entry name" value="citrull_CtlX"/>
    <property type="match status" value="1"/>
</dbReference>
<dbReference type="Pfam" id="PF19420">
    <property type="entry name" value="DDAH_eukar"/>
    <property type="match status" value="1"/>
</dbReference>
<dbReference type="PANTHER" id="PTHR43224">
    <property type="entry name" value="AMIDINOTRANSFERASE"/>
    <property type="match status" value="1"/>
</dbReference>
<dbReference type="InterPro" id="IPR014541">
    <property type="entry name" value="Amdntrnsf_FN0238"/>
</dbReference>
<reference evidence="1" key="1">
    <citation type="submission" date="2020-10" db="EMBL/GenBank/DDBJ databases">
        <authorList>
            <person name="Gilroy R."/>
        </authorList>
    </citation>
    <scope>NUCLEOTIDE SEQUENCE</scope>
    <source>
        <strain evidence="1">ChiHjej13B12-12457</strain>
    </source>
</reference>